<dbReference type="CDD" id="cd02440">
    <property type="entry name" value="AdoMet_MTases"/>
    <property type="match status" value="1"/>
</dbReference>
<dbReference type="Gene3D" id="1.25.40.10">
    <property type="entry name" value="Tetratricopeptide repeat domain"/>
    <property type="match status" value="3"/>
</dbReference>
<keyword evidence="4" id="KW-0479">Metal-binding</keyword>
<organism evidence="7 8">
    <name type="scientific">Durusdinium trenchii</name>
    <dbReference type="NCBI Taxonomy" id="1381693"/>
    <lineage>
        <taxon>Eukaryota</taxon>
        <taxon>Sar</taxon>
        <taxon>Alveolata</taxon>
        <taxon>Dinophyceae</taxon>
        <taxon>Suessiales</taxon>
        <taxon>Symbiodiniaceae</taxon>
        <taxon>Durusdinium</taxon>
    </lineage>
</organism>
<evidence type="ECO:0000256" key="4">
    <source>
        <dbReference type="ARBA" id="ARBA00022723"/>
    </source>
</evidence>
<evidence type="ECO:0000259" key="6">
    <source>
        <dbReference type="PROSITE" id="PS51443"/>
    </source>
</evidence>
<feature type="region of interest" description="Disordered" evidence="5">
    <location>
        <begin position="1468"/>
        <end position="1487"/>
    </location>
</feature>
<sequence>MGVLDDIMLDSRLAMQQLQYFARTYQPEAAKGLLQVMRQSILQPDLLHYNAALTAQRRAEHWQSAQVMLCEIYQAAMEPTTRSLNALLGASKLWRRTALLLQAMRSSYSGDACSYSDAMNAYRRGSQWNLAQQIFAEMPQKQVQQNVFHFNEVMCNILQEEKQWVLVLQLYDAMGATGVIGDVTLRNSARRLGNWPLALSLGIEEVVGTTALLKSVGSGTAWSAALNLLALASARRLSDGICFNAAADSCSGIWPMAFHLCQVDAFGLATAACAAEAGEAWRMAWQLEAKAQALGLEIGLFDRPTLPPASQSGNRPSWQQTLQRWQAFQRSNGLDASRWHEALHMRGGNANTLLTVAARAADVEQQWEFALCAFLNSSCAMSGTRLANSVATACARRLQWAEAFRFLGSMPLWRMEPRAAGFNAAISASATSRHWMQSFWMVRRMLSQKLIPDEISFGTLLDSVAEDWRHEAFEVLMSVESSVAPWSPSFLPWAMAKLRLRPAPARLVHAFAAALRGTRCRAADVVALAWAAATLCVYSRPLAQKVATDARQCMADFSNEADGFCLMALTGATRVCGARHLGLAVLLPTLACIKHLTCPGCNLRSTLSFSSFAPSILGNPVVLDRLCHGWSIHQLQNGYRFNGDDILLAREASREASRISPSRVHLLDLGAGTGSVGLFWLAQGMKTSTKLSAKLTALEAQEESVELLRRTVDLLHLKEAVRVVHGDLRDEDVVEKLGPFDLITANPPYIAPEDKKLPEHSQRRFCYYELRGGLHDFAMAAAKMLKRDGKFCIVHVHRRGDDVWKAVQAAGFVPQRRLTALARGQAKWQVLICGRSGAEFQEQELVVRDHQGRWTKEWDGICAEMGAFQKPSSQSGRAKKVRHGWSWERAHGCHSSLKDSRWDVAAMRWELRVLAVALQSLNPQLLPEIWAEVARRLETGAWLTSGSDWQDLLGVLGARPLKAREPRAVTFAPGGAEPQVLLDLSDRVVVFKPVGWEVYNDHGHMQLIDFVRAKVGDLMIFRDPSRDMGFLHRLDVPSSGLLLAAKGYEAHADLQLQLHTGQLQREYIVLCHGFLPDMRRLIDARLWDLTPLTEAGLGKAASTRMKVASYVHFPAGALALTVVMIRIDTGRKHQIRSRVSRQLFSEALAQGGLACFFRLIEQFHTQGEPAYCGLGTLAMVMNALGVDPERVWKGPWRWFSESLLDCCEPLETVKERGITFSKVACLARCNGAHVEAHRADEPDVSLEDFRRAVRKTCEADPEDENFQVIVALLADPLPQNASAAAAEVIRRALRFIESPQMPLTVVYKVPEGQSDQEVVEVAKALGRFGDGLNRALGDECFGIEDVGDTVEELGPNRVAASVLAIEPSLWQQALGTDVAAQAAWEVLRPLLLDFLQVLKKDIFVLQQQWADLLTAREEMCGIDIDCASQQVASGGMSRSPCLRNWKLPCGGCLLDLLDLLDPPRAKARTLAEPSSKGTKTIREYKKN</sequence>
<dbReference type="Pfam" id="PF05175">
    <property type="entry name" value="MTS"/>
    <property type="match status" value="1"/>
</dbReference>
<dbReference type="Pfam" id="PF05023">
    <property type="entry name" value="Phytochelatin"/>
    <property type="match status" value="1"/>
</dbReference>
<gene>
    <name evidence="7" type="ORF">SCF082_LOCUS36465</name>
</gene>
<dbReference type="InterPro" id="IPR020103">
    <property type="entry name" value="PsdUridine_synth_cat_dom_sf"/>
</dbReference>
<dbReference type="PROSITE" id="PS51443">
    <property type="entry name" value="PCS"/>
    <property type="match status" value="1"/>
</dbReference>
<dbReference type="PANTHER" id="PTHR33447">
    <property type="entry name" value="GLUTATHIONE GAMMA-GLUTAMYLCYSTEINYLTRANSFERASE"/>
    <property type="match status" value="1"/>
</dbReference>
<protein>
    <recommendedName>
        <fullName evidence="1">glutathione gamma-glutamylcysteinyltransferase</fullName>
        <ecNumber evidence="1">2.3.2.15</ecNumber>
    </recommendedName>
</protein>
<dbReference type="Gene3D" id="3.90.70.30">
    <property type="entry name" value="Phytochelatin synthase, N-terminal domain"/>
    <property type="match status" value="1"/>
</dbReference>
<evidence type="ECO:0000256" key="1">
    <source>
        <dbReference type="ARBA" id="ARBA00012468"/>
    </source>
</evidence>
<dbReference type="Gene3D" id="3.40.50.150">
    <property type="entry name" value="Vaccinia Virus protein VP39"/>
    <property type="match status" value="1"/>
</dbReference>
<dbReference type="SUPFAM" id="SSF55120">
    <property type="entry name" value="Pseudouridine synthase"/>
    <property type="match status" value="1"/>
</dbReference>
<keyword evidence="2" id="KW-0104">Cadmium</keyword>
<reference evidence="7 8" key="1">
    <citation type="submission" date="2024-02" db="EMBL/GenBank/DDBJ databases">
        <authorList>
            <person name="Chen Y."/>
            <person name="Shah S."/>
            <person name="Dougan E. K."/>
            <person name="Thang M."/>
            <person name="Chan C."/>
        </authorList>
    </citation>
    <scope>NUCLEOTIDE SEQUENCE [LARGE SCALE GENOMIC DNA]</scope>
</reference>
<feature type="domain" description="Peptidase C83" evidence="6">
    <location>
        <begin position="1117"/>
        <end position="1344"/>
    </location>
</feature>
<dbReference type="SUPFAM" id="SSF54001">
    <property type="entry name" value="Cysteine proteinases"/>
    <property type="match status" value="1"/>
</dbReference>
<name>A0ABP0PGJ4_9DINO</name>
<keyword evidence="3" id="KW-0808">Transferase</keyword>
<evidence type="ECO:0000256" key="3">
    <source>
        <dbReference type="ARBA" id="ARBA00022679"/>
    </source>
</evidence>
<dbReference type="InterPro" id="IPR040409">
    <property type="entry name" value="PCS-like"/>
</dbReference>
<dbReference type="Gene3D" id="3.30.2350.10">
    <property type="entry name" value="Pseudouridine synthase"/>
    <property type="match status" value="1"/>
</dbReference>
<proteinExistence type="predicted"/>
<evidence type="ECO:0000313" key="8">
    <source>
        <dbReference type="Proteomes" id="UP001642464"/>
    </source>
</evidence>
<dbReference type="PANTHER" id="PTHR33447:SF2">
    <property type="entry name" value="GLUTATHIONE GAMMA-GLUTAMYLCYSTEINYLTRANSFERASE"/>
    <property type="match status" value="1"/>
</dbReference>
<dbReference type="Proteomes" id="UP001642464">
    <property type="component" value="Unassembled WGS sequence"/>
</dbReference>
<keyword evidence="8" id="KW-1185">Reference proteome</keyword>
<dbReference type="InterPro" id="IPR007719">
    <property type="entry name" value="PCS_N"/>
</dbReference>
<evidence type="ECO:0000256" key="2">
    <source>
        <dbReference type="ARBA" id="ARBA00022539"/>
    </source>
</evidence>
<dbReference type="EC" id="2.3.2.15" evidence="1"/>
<dbReference type="InterPro" id="IPR007848">
    <property type="entry name" value="Small_mtfrase_dom"/>
</dbReference>
<evidence type="ECO:0000256" key="5">
    <source>
        <dbReference type="SAM" id="MobiDB-lite"/>
    </source>
</evidence>
<dbReference type="InterPro" id="IPR011990">
    <property type="entry name" value="TPR-like_helical_dom_sf"/>
</dbReference>
<accession>A0ABP0PGJ4</accession>
<dbReference type="SUPFAM" id="SSF53335">
    <property type="entry name" value="S-adenosyl-L-methionine-dependent methyltransferases"/>
    <property type="match status" value="1"/>
</dbReference>
<dbReference type="InterPro" id="IPR006145">
    <property type="entry name" value="PsdUridine_synth_RsuA/RluA"/>
</dbReference>
<dbReference type="EMBL" id="CAXAMM010036002">
    <property type="protein sequence ID" value="CAK9075148.1"/>
    <property type="molecule type" value="Genomic_DNA"/>
</dbReference>
<dbReference type="CDD" id="cd02869">
    <property type="entry name" value="PseudoU_synth_RluA_like"/>
    <property type="match status" value="1"/>
</dbReference>
<dbReference type="InterPro" id="IPR038156">
    <property type="entry name" value="PCS_N_sf"/>
</dbReference>
<dbReference type="InterPro" id="IPR038765">
    <property type="entry name" value="Papain-like_cys_pep_sf"/>
</dbReference>
<dbReference type="InterPro" id="IPR029063">
    <property type="entry name" value="SAM-dependent_MTases_sf"/>
</dbReference>
<evidence type="ECO:0000313" key="7">
    <source>
        <dbReference type="EMBL" id="CAK9075148.1"/>
    </source>
</evidence>
<comment type="caution">
    <text evidence="7">The sequence shown here is derived from an EMBL/GenBank/DDBJ whole genome shotgun (WGS) entry which is preliminary data.</text>
</comment>